<comment type="cofactor">
    <cofactor evidence="1">
        <name>Mn(2+)</name>
        <dbReference type="ChEBI" id="CHEBI:29035"/>
    </cofactor>
</comment>
<evidence type="ECO:0000256" key="4">
    <source>
        <dbReference type="ARBA" id="ARBA00022801"/>
    </source>
</evidence>
<dbReference type="CDD" id="cd03426">
    <property type="entry name" value="NUDIX_CoAse_Nudt7"/>
    <property type="match status" value="1"/>
</dbReference>
<gene>
    <name evidence="8" type="ORF">SAMN05216231_3173</name>
</gene>
<keyword evidence="5" id="KW-0460">Magnesium</keyword>
<evidence type="ECO:0000256" key="1">
    <source>
        <dbReference type="ARBA" id="ARBA00001936"/>
    </source>
</evidence>
<dbReference type="InterPro" id="IPR045121">
    <property type="entry name" value="CoAse"/>
</dbReference>
<dbReference type="PANTHER" id="PTHR12992:SF11">
    <property type="entry name" value="MITOCHONDRIAL COENZYME A DIPHOSPHATASE NUDT8"/>
    <property type="match status" value="1"/>
</dbReference>
<organism evidence="8 9">
    <name type="scientific">Virgibacillus salinus</name>
    <dbReference type="NCBI Taxonomy" id="553311"/>
    <lineage>
        <taxon>Bacteria</taxon>
        <taxon>Bacillati</taxon>
        <taxon>Bacillota</taxon>
        <taxon>Bacilli</taxon>
        <taxon>Bacillales</taxon>
        <taxon>Bacillaceae</taxon>
        <taxon>Virgibacillus</taxon>
    </lineage>
</organism>
<comment type="cofactor">
    <cofactor evidence="2">
        <name>Mg(2+)</name>
        <dbReference type="ChEBI" id="CHEBI:18420"/>
    </cofactor>
</comment>
<dbReference type="Gene3D" id="3.90.79.10">
    <property type="entry name" value="Nucleoside Triphosphate Pyrophosphohydrolase"/>
    <property type="match status" value="1"/>
</dbReference>
<dbReference type="AlphaFoldDB" id="A0A1H1F2J8"/>
<keyword evidence="6" id="KW-0464">Manganese</keyword>
<protein>
    <submittedName>
        <fullName evidence="8">8-oxo-dGTP pyrophosphatase MutT, NUDIX family</fullName>
    </submittedName>
</protein>
<evidence type="ECO:0000256" key="6">
    <source>
        <dbReference type="ARBA" id="ARBA00023211"/>
    </source>
</evidence>
<keyword evidence="3" id="KW-0479">Metal-binding</keyword>
<sequence>MDANAIFTRVKEHTPKILGSEGFSKFAVLIPLVEKDDGINVLFEVRSHSLKRQPGEICFPGGRLDDQDQTEQDAAIRETTEELGINRTDISEVHPLDYLVSPFGMIVYPYAGFLGRTDHIEPNPSEVEEVFMVPLKFFMETEPEIHRVNMGIEPEENFPYELIVGGRNYNWRSGKIDEYFYTYENKVIWGLTAKIISHFTAIIQDV</sequence>
<dbReference type="GO" id="GO:0046872">
    <property type="term" value="F:metal ion binding"/>
    <property type="evidence" value="ECO:0007669"/>
    <property type="project" value="UniProtKB-KW"/>
</dbReference>
<dbReference type="RefSeq" id="WP_092493908.1">
    <property type="nucleotide sequence ID" value="NZ_FNKD01000003.1"/>
</dbReference>
<dbReference type="Proteomes" id="UP000199444">
    <property type="component" value="Unassembled WGS sequence"/>
</dbReference>
<dbReference type="EMBL" id="FNKD01000003">
    <property type="protein sequence ID" value="SDQ95120.1"/>
    <property type="molecule type" value="Genomic_DNA"/>
</dbReference>
<evidence type="ECO:0000256" key="2">
    <source>
        <dbReference type="ARBA" id="ARBA00001946"/>
    </source>
</evidence>
<evidence type="ECO:0000313" key="9">
    <source>
        <dbReference type="Proteomes" id="UP000199444"/>
    </source>
</evidence>
<keyword evidence="9" id="KW-1185">Reference proteome</keyword>
<keyword evidence="4" id="KW-0378">Hydrolase</keyword>
<evidence type="ECO:0000259" key="7">
    <source>
        <dbReference type="PROSITE" id="PS51462"/>
    </source>
</evidence>
<dbReference type="InterPro" id="IPR000086">
    <property type="entry name" value="NUDIX_hydrolase_dom"/>
</dbReference>
<evidence type="ECO:0000313" key="8">
    <source>
        <dbReference type="EMBL" id="SDQ95120.1"/>
    </source>
</evidence>
<dbReference type="SUPFAM" id="SSF55811">
    <property type="entry name" value="Nudix"/>
    <property type="match status" value="1"/>
</dbReference>
<dbReference type="Pfam" id="PF00293">
    <property type="entry name" value="NUDIX"/>
    <property type="match status" value="1"/>
</dbReference>
<feature type="domain" description="Nudix hydrolase" evidence="7">
    <location>
        <begin position="23"/>
        <end position="156"/>
    </location>
</feature>
<evidence type="ECO:0000256" key="3">
    <source>
        <dbReference type="ARBA" id="ARBA00022723"/>
    </source>
</evidence>
<dbReference type="InterPro" id="IPR015797">
    <property type="entry name" value="NUDIX_hydrolase-like_dom_sf"/>
</dbReference>
<accession>A0A1H1F2J8</accession>
<reference evidence="8 9" key="1">
    <citation type="submission" date="2016-10" db="EMBL/GenBank/DDBJ databases">
        <authorList>
            <person name="de Groot N.N."/>
        </authorList>
    </citation>
    <scope>NUCLEOTIDE SEQUENCE [LARGE SCALE GENOMIC DNA]</scope>
    <source>
        <strain evidence="8 9">CGMCC 1.10449</strain>
    </source>
</reference>
<dbReference type="PROSITE" id="PS51462">
    <property type="entry name" value="NUDIX"/>
    <property type="match status" value="1"/>
</dbReference>
<dbReference type="PANTHER" id="PTHR12992">
    <property type="entry name" value="NUDIX HYDROLASE"/>
    <property type="match status" value="1"/>
</dbReference>
<evidence type="ECO:0000256" key="5">
    <source>
        <dbReference type="ARBA" id="ARBA00022842"/>
    </source>
</evidence>
<proteinExistence type="predicted"/>
<name>A0A1H1F2J8_9BACI</name>
<dbReference type="GO" id="GO:0010945">
    <property type="term" value="F:coenzyme A diphosphatase activity"/>
    <property type="evidence" value="ECO:0007669"/>
    <property type="project" value="InterPro"/>
</dbReference>
<dbReference type="STRING" id="553311.SAMN05216231_3173"/>